<dbReference type="GO" id="GO:0046930">
    <property type="term" value="C:pore complex"/>
    <property type="evidence" value="ECO:0007669"/>
    <property type="project" value="UniProtKB-KW"/>
</dbReference>
<name>A0A1H0H696_9PSED</name>
<dbReference type="GO" id="GO:0009279">
    <property type="term" value="C:cell outer membrane"/>
    <property type="evidence" value="ECO:0007669"/>
    <property type="project" value="UniProtKB-SubCell"/>
</dbReference>
<feature type="region of interest" description="Disordered" evidence="13">
    <location>
        <begin position="203"/>
        <end position="222"/>
    </location>
</feature>
<dbReference type="NCBIfam" id="TIGR01779">
    <property type="entry name" value="TonB-B12"/>
    <property type="match status" value="1"/>
</dbReference>
<evidence type="ECO:0000259" key="16">
    <source>
        <dbReference type="Pfam" id="PF07715"/>
    </source>
</evidence>
<evidence type="ECO:0000256" key="6">
    <source>
        <dbReference type="ARBA" id="ARBA00023065"/>
    </source>
</evidence>
<feature type="signal peptide" evidence="14">
    <location>
        <begin position="1"/>
        <end position="25"/>
    </location>
</feature>
<evidence type="ECO:0000256" key="13">
    <source>
        <dbReference type="SAM" id="MobiDB-lite"/>
    </source>
</evidence>
<dbReference type="PROSITE" id="PS52016">
    <property type="entry name" value="TONB_DEPENDENT_REC_3"/>
    <property type="match status" value="1"/>
</dbReference>
<evidence type="ECO:0000256" key="3">
    <source>
        <dbReference type="ARBA" id="ARBA00022452"/>
    </source>
</evidence>
<feature type="domain" description="TonB-dependent receptor-like beta-barrel" evidence="15">
    <location>
        <begin position="183"/>
        <end position="588"/>
    </location>
</feature>
<keyword evidence="8" id="KW-0626">Porin</keyword>
<evidence type="ECO:0000256" key="11">
    <source>
        <dbReference type="PROSITE-ProRule" id="PRU01360"/>
    </source>
</evidence>
<evidence type="ECO:0000313" key="18">
    <source>
        <dbReference type="Proteomes" id="UP000242957"/>
    </source>
</evidence>
<protein>
    <submittedName>
        <fullName evidence="17">Vitamin B12 transporter</fullName>
    </submittedName>
</protein>
<evidence type="ECO:0000256" key="7">
    <source>
        <dbReference type="ARBA" id="ARBA00023077"/>
    </source>
</evidence>
<keyword evidence="4 11" id="KW-0812">Transmembrane</keyword>
<feature type="domain" description="TonB-dependent receptor plug" evidence="16">
    <location>
        <begin position="45"/>
        <end position="150"/>
    </location>
</feature>
<dbReference type="RefSeq" id="WP_084309682.1">
    <property type="nucleotide sequence ID" value="NZ_FNIJ01000008.1"/>
</dbReference>
<keyword evidence="18" id="KW-1185">Reference proteome</keyword>
<dbReference type="GO" id="GO:0015288">
    <property type="term" value="F:porin activity"/>
    <property type="evidence" value="ECO:0007669"/>
    <property type="project" value="UniProtKB-KW"/>
</dbReference>
<evidence type="ECO:0000256" key="1">
    <source>
        <dbReference type="ARBA" id="ARBA00004571"/>
    </source>
</evidence>
<keyword evidence="7 12" id="KW-0798">TonB box</keyword>
<reference evidence="18" key="1">
    <citation type="submission" date="2016-10" db="EMBL/GenBank/DDBJ databases">
        <authorList>
            <person name="Varghese N."/>
            <person name="Submissions S."/>
        </authorList>
    </citation>
    <scope>NUCLEOTIDE SEQUENCE [LARGE SCALE GENOMIC DNA]</scope>
    <source>
        <strain evidence="18">JCM 21621</strain>
    </source>
</reference>
<dbReference type="Pfam" id="PF00593">
    <property type="entry name" value="TonB_dep_Rec_b-barrel"/>
    <property type="match status" value="1"/>
</dbReference>
<keyword evidence="10 11" id="KW-0998">Cell outer membrane</keyword>
<dbReference type="Gene3D" id="2.40.170.20">
    <property type="entry name" value="TonB-dependent receptor, beta-barrel domain"/>
    <property type="match status" value="1"/>
</dbReference>
<comment type="subcellular location">
    <subcellularLocation>
        <location evidence="1 11">Cell outer membrane</location>
        <topology evidence="1 11">Multi-pass membrane protein</topology>
    </subcellularLocation>
</comment>
<dbReference type="GO" id="GO:0006811">
    <property type="term" value="P:monoatomic ion transport"/>
    <property type="evidence" value="ECO:0007669"/>
    <property type="project" value="UniProtKB-KW"/>
</dbReference>
<dbReference type="CDD" id="cd01347">
    <property type="entry name" value="ligand_gated_channel"/>
    <property type="match status" value="1"/>
</dbReference>
<keyword evidence="2 11" id="KW-0813">Transport</keyword>
<dbReference type="InterPro" id="IPR012910">
    <property type="entry name" value="Plug_dom"/>
</dbReference>
<dbReference type="EMBL" id="FNIJ01000008">
    <property type="protein sequence ID" value="SDO14633.1"/>
    <property type="molecule type" value="Genomic_DNA"/>
</dbReference>
<proteinExistence type="inferred from homology"/>
<dbReference type="Proteomes" id="UP000242957">
    <property type="component" value="Unassembled WGS sequence"/>
</dbReference>
<feature type="chain" id="PRO_5017249040" evidence="14">
    <location>
        <begin position="26"/>
        <end position="615"/>
    </location>
</feature>
<sequence length="615" mass="67384">MSNSLQWPAAFALCGVSCISPIAGAEPLALDDQLVTATRTEQSVSQSLASVSVLDRAEIERSQAKSVPELLRRLPGVSLANNGGPGKTTALFMRGTESDHVLVMIDGVKVGSVTAGSTAFQDLPVELIERIEVVRGPRSSLYGSEAIGGVIQIFTRKGDRQGFKPYASAGYGSHDSQEGSAGVSGGDGRGWFNLGVSSLDTDGIDAKENGVSGSEPDRDGYRNLSGSLRAGYRFDNGLELDGTLLQAKSHNDFDAVNSRRTSGFDANADGEQKVVGGRARFAPLDPWLVTLSAGRSEDKSDAYQDGRFYSRFDSRRDTASWQNDLTLAAGHTLTLGYDWQKDEVNGDTDYAVDSRDNKGWFAQYLGSHGRHDWQMSLRRDDNEQFGTHDTGNIGWGYALTDALRFTASYGTAFKAPTFNELYFPDYGNPDLDAETSRSIEVGLSGEHGWGHWGLNAYRTRIDDLISYDSRLQAPNNIDEAEIRGLELLLGSQWLGWDWNANASLLDPENRASGANHGNDLARRARQLFNLDVDRRFGDLALGATLHAEGHRYDDVANTRRLSGFATLDLRGEYWLTEEWRLQARLSNLLDADYQTAFGYEQPGTAVFFGVRYQAL</sequence>
<keyword evidence="3 11" id="KW-1134">Transmembrane beta strand</keyword>
<dbReference type="GO" id="GO:0015420">
    <property type="term" value="F:ABC-type vitamin B12 transporter activity"/>
    <property type="evidence" value="ECO:0007669"/>
    <property type="project" value="InterPro"/>
</dbReference>
<organism evidence="17 18">
    <name type="scientific">Pseudomonas jinjuensis</name>
    <dbReference type="NCBI Taxonomy" id="198616"/>
    <lineage>
        <taxon>Bacteria</taxon>
        <taxon>Pseudomonadati</taxon>
        <taxon>Pseudomonadota</taxon>
        <taxon>Gammaproteobacteria</taxon>
        <taxon>Pseudomonadales</taxon>
        <taxon>Pseudomonadaceae</taxon>
        <taxon>Pseudomonas</taxon>
    </lineage>
</organism>
<dbReference type="STRING" id="198616.SAMN05216193_10894"/>
<dbReference type="OrthoDB" id="9764669at2"/>
<dbReference type="PANTHER" id="PTHR30069">
    <property type="entry name" value="TONB-DEPENDENT OUTER MEMBRANE RECEPTOR"/>
    <property type="match status" value="1"/>
</dbReference>
<evidence type="ECO:0000256" key="14">
    <source>
        <dbReference type="SAM" id="SignalP"/>
    </source>
</evidence>
<evidence type="ECO:0000256" key="9">
    <source>
        <dbReference type="ARBA" id="ARBA00023136"/>
    </source>
</evidence>
<accession>A0A1H0H696</accession>
<evidence type="ECO:0000256" key="5">
    <source>
        <dbReference type="ARBA" id="ARBA00022729"/>
    </source>
</evidence>
<comment type="similarity">
    <text evidence="11 12">Belongs to the TonB-dependent receptor family.</text>
</comment>
<dbReference type="Pfam" id="PF07715">
    <property type="entry name" value="Plug"/>
    <property type="match status" value="1"/>
</dbReference>
<evidence type="ECO:0000256" key="12">
    <source>
        <dbReference type="RuleBase" id="RU003357"/>
    </source>
</evidence>
<evidence type="ECO:0000256" key="10">
    <source>
        <dbReference type="ARBA" id="ARBA00023237"/>
    </source>
</evidence>
<evidence type="ECO:0000259" key="15">
    <source>
        <dbReference type="Pfam" id="PF00593"/>
    </source>
</evidence>
<dbReference type="SUPFAM" id="SSF56935">
    <property type="entry name" value="Porins"/>
    <property type="match status" value="1"/>
</dbReference>
<dbReference type="InterPro" id="IPR010101">
    <property type="entry name" value="B12_transptr_BtuB"/>
</dbReference>
<evidence type="ECO:0000313" key="17">
    <source>
        <dbReference type="EMBL" id="SDO14633.1"/>
    </source>
</evidence>
<dbReference type="PANTHER" id="PTHR30069:SF53">
    <property type="entry name" value="COLICIN I RECEPTOR-RELATED"/>
    <property type="match status" value="1"/>
</dbReference>
<dbReference type="InterPro" id="IPR000531">
    <property type="entry name" value="Beta-barrel_TonB"/>
</dbReference>
<dbReference type="InterPro" id="IPR037066">
    <property type="entry name" value="Plug_dom_sf"/>
</dbReference>
<keyword evidence="9 11" id="KW-0472">Membrane</keyword>
<dbReference type="InterPro" id="IPR036942">
    <property type="entry name" value="Beta-barrel_TonB_sf"/>
</dbReference>
<dbReference type="AlphaFoldDB" id="A0A1H0H696"/>
<evidence type="ECO:0000256" key="8">
    <source>
        <dbReference type="ARBA" id="ARBA00023114"/>
    </source>
</evidence>
<keyword evidence="6" id="KW-0406">Ion transport</keyword>
<keyword evidence="5 14" id="KW-0732">Signal</keyword>
<gene>
    <name evidence="17" type="ORF">SAMN05216193_10894</name>
</gene>
<evidence type="ECO:0000256" key="4">
    <source>
        <dbReference type="ARBA" id="ARBA00022692"/>
    </source>
</evidence>
<evidence type="ECO:0000256" key="2">
    <source>
        <dbReference type="ARBA" id="ARBA00022448"/>
    </source>
</evidence>
<dbReference type="InterPro" id="IPR039426">
    <property type="entry name" value="TonB-dep_rcpt-like"/>
</dbReference>
<dbReference type="Gene3D" id="2.170.130.10">
    <property type="entry name" value="TonB-dependent receptor, plug domain"/>
    <property type="match status" value="1"/>
</dbReference>